<evidence type="ECO:0000313" key="8">
    <source>
        <dbReference type="Proteomes" id="UP000828390"/>
    </source>
</evidence>
<evidence type="ECO:0000256" key="5">
    <source>
        <dbReference type="ARBA" id="ARBA00023163"/>
    </source>
</evidence>
<accession>A0A9D4FUD3</accession>
<reference evidence="7" key="1">
    <citation type="journal article" date="2019" name="bioRxiv">
        <title>The Genome of the Zebra Mussel, Dreissena polymorpha: A Resource for Invasive Species Research.</title>
        <authorList>
            <person name="McCartney M.A."/>
            <person name="Auch B."/>
            <person name="Kono T."/>
            <person name="Mallez S."/>
            <person name="Zhang Y."/>
            <person name="Obille A."/>
            <person name="Becker A."/>
            <person name="Abrahante J.E."/>
            <person name="Garbe J."/>
            <person name="Badalamenti J.P."/>
            <person name="Herman A."/>
            <person name="Mangelson H."/>
            <person name="Liachko I."/>
            <person name="Sullivan S."/>
            <person name="Sone E.D."/>
            <person name="Koren S."/>
            <person name="Silverstein K.A.T."/>
            <person name="Beckman K.B."/>
            <person name="Gohl D.M."/>
        </authorList>
    </citation>
    <scope>NUCLEOTIDE SEQUENCE</scope>
    <source>
        <strain evidence="7">Duluth1</strain>
        <tissue evidence="7">Whole animal</tissue>
    </source>
</reference>
<dbReference type="PANTHER" id="PTHR19376:SF37">
    <property type="entry name" value="DNA-DIRECTED RNA POLYMERASE II SUBUNIT RPB1"/>
    <property type="match status" value="1"/>
</dbReference>
<dbReference type="GO" id="GO:0003677">
    <property type="term" value="F:DNA binding"/>
    <property type="evidence" value="ECO:0007669"/>
    <property type="project" value="InterPro"/>
</dbReference>
<dbReference type="SUPFAM" id="SSF64484">
    <property type="entry name" value="beta and beta-prime subunits of DNA dependent RNA-polymerase"/>
    <property type="match status" value="1"/>
</dbReference>
<dbReference type="Pfam" id="PF04992">
    <property type="entry name" value="RNA_pol_Rpb1_6"/>
    <property type="match status" value="1"/>
</dbReference>
<evidence type="ECO:0000313" key="7">
    <source>
        <dbReference type="EMBL" id="KAH3803804.1"/>
    </source>
</evidence>
<protein>
    <recommendedName>
        <fullName evidence="1">DNA-directed RNA polymerase</fullName>
        <ecNumber evidence="1">2.7.7.6</ecNumber>
    </recommendedName>
</protein>
<proteinExistence type="predicted"/>
<keyword evidence="8" id="KW-1185">Reference proteome</keyword>
<keyword evidence="3" id="KW-0808">Transferase</keyword>
<dbReference type="GO" id="GO:0005665">
    <property type="term" value="C:RNA polymerase II, core complex"/>
    <property type="evidence" value="ECO:0007669"/>
    <property type="project" value="TreeGrafter"/>
</dbReference>
<dbReference type="AlphaFoldDB" id="A0A9D4FUD3"/>
<sequence length="91" mass="10205">MRLTVVPGNDHLSIQANENATILMKVLIRSMFCSKRVIEEFRLSNEAFDWLIGEIETKFQHAQVHPGEIVGALAAQSLGEPAIQMTLNTFH</sequence>
<reference evidence="7" key="2">
    <citation type="submission" date="2020-11" db="EMBL/GenBank/DDBJ databases">
        <authorList>
            <person name="McCartney M.A."/>
            <person name="Auch B."/>
            <person name="Kono T."/>
            <person name="Mallez S."/>
            <person name="Becker A."/>
            <person name="Gohl D.M."/>
            <person name="Silverstein K.A.T."/>
            <person name="Koren S."/>
            <person name="Bechman K.B."/>
            <person name="Herman A."/>
            <person name="Abrahante J.E."/>
            <person name="Garbe J."/>
        </authorList>
    </citation>
    <scope>NUCLEOTIDE SEQUENCE</scope>
    <source>
        <strain evidence="7">Duluth1</strain>
        <tissue evidence="7">Whole animal</tissue>
    </source>
</reference>
<dbReference type="InterPro" id="IPR007075">
    <property type="entry name" value="RNA_pol_Rpb1_6"/>
</dbReference>
<keyword evidence="4" id="KW-0548">Nucleotidyltransferase</keyword>
<evidence type="ECO:0000256" key="2">
    <source>
        <dbReference type="ARBA" id="ARBA00022478"/>
    </source>
</evidence>
<evidence type="ECO:0000256" key="4">
    <source>
        <dbReference type="ARBA" id="ARBA00022695"/>
    </source>
</evidence>
<evidence type="ECO:0000256" key="3">
    <source>
        <dbReference type="ARBA" id="ARBA00022679"/>
    </source>
</evidence>
<dbReference type="GO" id="GO:0006351">
    <property type="term" value="P:DNA-templated transcription"/>
    <property type="evidence" value="ECO:0007669"/>
    <property type="project" value="InterPro"/>
</dbReference>
<gene>
    <name evidence="7" type="ORF">DPMN_132072</name>
</gene>
<dbReference type="Proteomes" id="UP000828390">
    <property type="component" value="Unassembled WGS sequence"/>
</dbReference>
<name>A0A9D4FUD3_DREPO</name>
<keyword evidence="5" id="KW-0804">Transcription</keyword>
<dbReference type="EMBL" id="JAIWYP010000006">
    <property type="protein sequence ID" value="KAH3803804.1"/>
    <property type="molecule type" value="Genomic_DNA"/>
</dbReference>
<dbReference type="InterPro" id="IPR045867">
    <property type="entry name" value="DNA-dir_RpoC_beta_prime"/>
</dbReference>
<comment type="caution">
    <text evidence="7">The sequence shown here is derived from an EMBL/GenBank/DDBJ whole genome shotgun (WGS) entry which is preliminary data.</text>
</comment>
<dbReference type="GO" id="GO:0003899">
    <property type="term" value="F:DNA-directed RNA polymerase activity"/>
    <property type="evidence" value="ECO:0007669"/>
    <property type="project" value="UniProtKB-EC"/>
</dbReference>
<evidence type="ECO:0000256" key="1">
    <source>
        <dbReference type="ARBA" id="ARBA00012418"/>
    </source>
</evidence>
<evidence type="ECO:0000259" key="6">
    <source>
        <dbReference type="Pfam" id="PF04992"/>
    </source>
</evidence>
<dbReference type="PANTHER" id="PTHR19376">
    <property type="entry name" value="DNA-DIRECTED RNA POLYMERASE"/>
    <property type="match status" value="1"/>
</dbReference>
<keyword evidence="2" id="KW-0240">DNA-directed RNA polymerase</keyword>
<dbReference type="EC" id="2.7.7.6" evidence="1"/>
<organism evidence="7 8">
    <name type="scientific">Dreissena polymorpha</name>
    <name type="common">Zebra mussel</name>
    <name type="synonym">Mytilus polymorpha</name>
    <dbReference type="NCBI Taxonomy" id="45954"/>
    <lineage>
        <taxon>Eukaryota</taxon>
        <taxon>Metazoa</taxon>
        <taxon>Spiralia</taxon>
        <taxon>Lophotrochozoa</taxon>
        <taxon>Mollusca</taxon>
        <taxon>Bivalvia</taxon>
        <taxon>Autobranchia</taxon>
        <taxon>Heteroconchia</taxon>
        <taxon>Euheterodonta</taxon>
        <taxon>Imparidentia</taxon>
        <taxon>Neoheterodontei</taxon>
        <taxon>Myida</taxon>
        <taxon>Dreissenoidea</taxon>
        <taxon>Dreissenidae</taxon>
        <taxon>Dreissena</taxon>
    </lineage>
</organism>
<feature type="domain" description="RNA polymerase Rpb1" evidence="6">
    <location>
        <begin position="2"/>
        <end position="62"/>
    </location>
</feature>